<sequence>MRCLHLLCYSTDPYLLTLCRGTYQVFGRNIKTNNLITPIRLSAEYRPRKDDCFVPIPALSTRWRLIKTPFSVSKS</sequence>
<evidence type="ECO:0000313" key="2">
    <source>
        <dbReference type="Proteomes" id="UP000629468"/>
    </source>
</evidence>
<comment type="caution">
    <text evidence="1">The sequence shown here is derived from an EMBL/GenBank/DDBJ whole genome shotgun (WGS) entry which is preliminary data.</text>
</comment>
<organism evidence="1 2">
    <name type="scientific">Agaricus bisporus var. burnettii</name>
    <dbReference type="NCBI Taxonomy" id="192524"/>
    <lineage>
        <taxon>Eukaryota</taxon>
        <taxon>Fungi</taxon>
        <taxon>Dikarya</taxon>
        <taxon>Basidiomycota</taxon>
        <taxon>Agaricomycotina</taxon>
        <taxon>Agaricomycetes</taxon>
        <taxon>Agaricomycetidae</taxon>
        <taxon>Agaricales</taxon>
        <taxon>Agaricineae</taxon>
        <taxon>Agaricaceae</taxon>
        <taxon>Agaricus</taxon>
    </lineage>
</organism>
<proteinExistence type="predicted"/>
<dbReference type="AlphaFoldDB" id="A0A8H7KFI0"/>
<reference evidence="1 2" key="1">
    <citation type="journal article" name="Sci. Rep.">
        <title>Telomere-to-telomere assembled and centromere annotated genomes of the two main subspecies of the button mushroom Agaricus bisporus reveal especially polymorphic chromosome ends.</title>
        <authorList>
            <person name="Sonnenberg A.S.M."/>
            <person name="Sedaghat-Telgerd N."/>
            <person name="Lavrijssen B."/>
            <person name="Ohm R.A."/>
            <person name="Hendrickx P.M."/>
            <person name="Scholtmeijer K."/>
            <person name="Baars J.J.P."/>
            <person name="van Peer A."/>
        </authorList>
    </citation>
    <scope>NUCLEOTIDE SEQUENCE [LARGE SCALE GENOMIC DNA]</scope>
    <source>
        <strain evidence="1 2">H119_p4</strain>
    </source>
</reference>
<accession>A0A8H7KFI0</accession>
<name>A0A8H7KFI0_AGABI</name>
<dbReference type="EMBL" id="JABXXO010000009">
    <property type="protein sequence ID" value="KAF7771032.1"/>
    <property type="molecule type" value="Genomic_DNA"/>
</dbReference>
<dbReference type="Proteomes" id="UP000629468">
    <property type="component" value="Unassembled WGS sequence"/>
</dbReference>
<evidence type="ECO:0000313" key="1">
    <source>
        <dbReference type="EMBL" id="KAF7771032.1"/>
    </source>
</evidence>
<gene>
    <name evidence="1" type="ORF">Agabi119p4_7006</name>
</gene>
<protein>
    <submittedName>
        <fullName evidence="1">Uncharacterized protein</fullName>
    </submittedName>
</protein>